<organism evidence="1 2">
    <name type="scientific">Glomus cerebriforme</name>
    <dbReference type="NCBI Taxonomy" id="658196"/>
    <lineage>
        <taxon>Eukaryota</taxon>
        <taxon>Fungi</taxon>
        <taxon>Fungi incertae sedis</taxon>
        <taxon>Mucoromycota</taxon>
        <taxon>Glomeromycotina</taxon>
        <taxon>Glomeromycetes</taxon>
        <taxon>Glomerales</taxon>
        <taxon>Glomeraceae</taxon>
        <taxon>Glomus</taxon>
    </lineage>
</organism>
<accession>A0A397SZ13</accession>
<dbReference type="GO" id="GO:0000470">
    <property type="term" value="P:maturation of LSU-rRNA"/>
    <property type="evidence" value="ECO:0007669"/>
    <property type="project" value="TreeGrafter"/>
</dbReference>
<protein>
    <submittedName>
        <fullName evidence="1">Las1-like-domain-containing protein</fullName>
    </submittedName>
</protein>
<dbReference type="OrthoDB" id="10263222at2759"/>
<gene>
    <name evidence="1" type="ORF">C1645_824207</name>
</gene>
<comment type="caution">
    <text evidence="1">The sequence shown here is derived from an EMBL/GenBank/DDBJ whole genome shotgun (WGS) entry which is preliminary data.</text>
</comment>
<sequence>MIKIPRIVPWTSPEEFQQVRQWLYAESPNLREIGVKRVKAWSSRGKVPHAIVSTAAFVEASLRDDFRYGKITNHELRLLYSMVFIRFVNGMVDPVQQGTFALSIASIAVKLNMPLWFVEMRHAGTHEHLPSLQILRNGCRQALQWLNENYWLSQKPLHSTQIGKIRSLILQYKELRKEDINGTNNRDPSRKVVGKIMELVSEEYISESIIPILLEPGFLVPMSKKKRALAQDLSLSPESKKIWSVMLQVFDKEWSTFGNELILGILEVINTDGDDIKSDLNNQEIQTAPQTSSSYLITLAAWIKHIIYTHYNGKSFTNLDVNNILEFCLRKPNTNTQLILQMMMEYDEELKTSVRSFVNYIDKKLHSEDVIHNIEDIPKITEEDMNAEIIKLQFELDKANKLMMDPSNSSSVISENDNTLSSNEESAWKMYARDEWKACALGCLPDGQVPCLDLPLELDGPSTVIPSNM</sequence>
<evidence type="ECO:0000313" key="2">
    <source>
        <dbReference type="Proteomes" id="UP000265703"/>
    </source>
</evidence>
<evidence type="ECO:0000313" key="1">
    <source>
        <dbReference type="EMBL" id="RIA89886.1"/>
    </source>
</evidence>
<dbReference type="EMBL" id="QKYT01000202">
    <property type="protein sequence ID" value="RIA89886.1"/>
    <property type="molecule type" value="Genomic_DNA"/>
</dbReference>
<proteinExistence type="predicted"/>
<dbReference type="Pfam" id="PF04031">
    <property type="entry name" value="Las1"/>
    <property type="match status" value="1"/>
</dbReference>
<dbReference type="Proteomes" id="UP000265703">
    <property type="component" value="Unassembled WGS sequence"/>
</dbReference>
<keyword evidence="2" id="KW-1185">Reference proteome</keyword>
<dbReference type="GO" id="GO:0004519">
    <property type="term" value="F:endonuclease activity"/>
    <property type="evidence" value="ECO:0007669"/>
    <property type="project" value="InterPro"/>
</dbReference>
<dbReference type="AlphaFoldDB" id="A0A397SZ13"/>
<dbReference type="InterPro" id="IPR007174">
    <property type="entry name" value="Las1"/>
</dbReference>
<dbReference type="PANTHER" id="PTHR15002:SF0">
    <property type="entry name" value="RIBOSOMAL BIOGENESIS PROTEIN LAS1L"/>
    <property type="match status" value="1"/>
</dbReference>
<dbReference type="PANTHER" id="PTHR15002">
    <property type="entry name" value="RIBOSOMAL BIOGENESIS PROTEIN LAS1L"/>
    <property type="match status" value="1"/>
</dbReference>
<dbReference type="GO" id="GO:0030687">
    <property type="term" value="C:preribosome, large subunit precursor"/>
    <property type="evidence" value="ECO:0007669"/>
    <property type="project" value="TreeGrafter"/>
</dbReference>
<name>A0A397SZ13_9GLOM</name>
<dbReference type="GO" id="GO:0090730">
    <property type="term" value="C:Las1 complex"/>
    <property type="evidence" value="ECO:0007669"/>
    <property type="project" value="InterPro"/>
</dbReference>
<dbReference type="GO" id="GO:0000460">
    <property type="term" value="P:maturation of 5.8S rRNA"/>
    <property type="evidence" value="ECO:0007669"/>
    <property type="project" value="TreeGrafter"/>
</dbReference>
<reference evidence="1 2" key="1">
    <citation type="submission" date="2018-06" db="EMBL/GenBank/DDBJ databases">
        <title>Comparative genomics reveals the genomic features of Rhizophagus irregularis, R. cerebriforme, R. diaphanum and Gigaspora rosea, and their symbiotic lifestyle signature.</title>
        <authorList>
            <person name="Morin E."/>
            <person name="San Clemente H."/>
            <person name="Chen E.C.H."/>
            <person name="De La Providencia I."/>
            <person name="Hainaut M."/>
            <person name="Kuo A."/>
            <person name="Kohler A."/>
            <person name="Murat C."/>
            <person name="Tang N."/>
            <person name="Roy S."/>
            <person name="Loubradou J."/>
            <person name="Henrissat B."/>
            <person name="Grigoriev I.V."/>
            <person name="Corradi N."/>
            <person name="Roux C."/>
            <person name="Martin F.M."/>
        </authorList>
    </citation>
    <scope>NUCLEOTIDE SEQUENCE [LARGE SCALE GENOMIC DNA]</scope>
    <source>
        <strain evidence="1 2">DAOM 227022</strain>
    </source>
</reference>
<dbReference type="STRING" id="658196.A0A397SZ13"/>